<evidence type="ECO:0000313" key="1">
    <source>
        <dbReference type="EMBL" id="KMZ57683.1"/>
    </source>
</evidence>
<dbReference type="Proteomes" id="UP000036987">
    <property type="component" value="Unassembled WGS sequence"/>
</dbReference>
<name>A0A0K9NM63_ZOSMR</name>
<organism evidence="1 2">
    <name type="scientific">Zostera marina</name>
    <name type="common">Eelgrass</name>
    <dbReference type="NCBI Taxonomy" id="29655"/>
    <lineage>
        <taxon>Eukaryota</taxon>
        <taxon>Viridiplantae</taxon>
        <taxon>Streptophyta</taxon>
        <taxon>Embryophyta</taxon>
        <taxon>Tracheophyta</taxon>
        <taxon>Spermatophyta</taxon>
        <taxon>Magnoliopsida</taxon>
        <taxon>Liliopsida</taxon>
        <taxon>Zosteraceae</taxon>
        <taxon>Zostera</taxon>
    </lineage>
</organism>
<sequence length="59" mass="6751">MFELDGLRKEFNKINKGVSQLKIVSLILFSKNQFFFNSEILAELCVFFDKSGGDATKMI</sequence>
<comment type="caution">
    <text evidence="1">The sequence shown here is derived from an EMBL/GenBank/DDBJ whole genome shotgun (WGS) entry which is preliminary data.</text>
</comment>
<dbReference type="EMBL" id="LFYR01002037">
    <property type="protein sequence ID" value="KMZ57683.1"/>
    <property type="molecule type" value="Genomic_DNA"/>
</dbReference>
<reference evidence="2" key="1">
    <citation type="journal article" date="2016" name="Nature">
        <title>The genome of the seagrass Zostera marina reveals angiosperm adaptation to the sea.</title>
        <authorList>
            <person name="Olsen J.L."/>
            <person name="Rouze P."/>
            <person name="Verhelst B."/>
            <person name="Lin Y.-C."/>
            <person name="Bayer T."/>
            <person name="Collen J."/>
            <person name="Dattolo E."/>
            <person name="De Paoli E."/>
            <person name="Dittami S."/>
            <person name="Maumus F."/>
            <person name="Michel G."/>
            <person name="Kersting A."/>
            <person name="Lauritano C."/>
            <person name="Lohaus R."/>
            <person name="Toepel M."/>
            <person name="Tonon T."/>
            <person name="Vanneste K."/>
            <person name="Amirebrahimi M."/>
            <person name="Brakel J."/>
            <person name="Bostroem C."/>
            <person name="Chovatia M."/>
            <person name="Grimwood J."/>
            <person name="Jenkins J.W."/>
            <person name="Jueterbock A."/>
            <person name="Mraz A."/>
            <person name="Stam W.T."/>
            <person name="Tice H."/>
            <person name="Bornberg-Bauer E."/>
            <person name="Green P.J."/>
            <person name="Pearson G.A."/>
            <person name="Procaccini G."/>
            <person name="Duarte C.M."/>
            <person name="Schmutz J."/>
            <person name="Reusch T.B.H."/>
            <person name="Van de Peer Y."/>
        </authorList>
    </citation>
    <scope>NUCLEOTIDE SEQUENCE [LARGE SCALE GENOMIC DNA]</scope>
    <source>
        <strain evidence="2">cv. Finnish</strain>
    </source>
</reference>
<gene>
    <name evidence="1" type="ORF">ZOSMA_839G00010</name>
</gene>
<keyword evidence="2" id="KW-1185">Reference proteome</keyword>
<dbReference type="AlphaFoldDB" id="A0A0K9NM63"/>
<accession>A0A0K9NM63</accession>
<proteinExistence type="predicted"/>
<evidence type="ECO:0000313" key="2">
    <source>
        <dbReference type="Proteomes" id="UP000036987"/>
    </source>
</evidence>
<protein>
    <submittedName>
        <fullName evidence="1">Uncharacterized protein</fullName>
    </submittedName>
</protein>